<evidence type="ECO:0000313" key="6">
    <source>
        <dbReference type="EMBL" id="CAL1361068.1"/>
    </source>
</evidence>
<gene>
    <name evidence="6" type="ORF">LTRI10_LOCUS8462</name>
</gene>
<dbReference type="InterPro" id="IPR006501">
    <property type="entry name" value="Pectinesterase_inhib_dom"/>
</dbReference>
<dbReference type="SUPFAM" id="SSF101148">
    <property type="entry name" value="Plant invertase/pectin methylesterase inhibitor"/>
    <property type="match status" value="1"/>
</dbReference>
<evidence type="ECO:0000256" key="2">
    <source>
        <dbReference type="ARBA" id="ARBA00023157"/>
    </source>
</evidence>
<sequence length="179" mass="19440">MSPNHPLLLTTVLLLLLITSAAAKPPPPTPLVQRICKTTADYPLCVEALYADDRTPEADRYVMAFISVGLAYTNATGTRSYISGLAKDHTSRVDRMRLDRCGSDYDAAISRLEIAYNDLNSETYFGLASLSGEAARNATDCQAVFSKSTWRPLGNRNQVLLVLCQVIAYIGKSFTGGGD</sequence>
<dbReference type="NCBIfam" id="TIGR01614">
    <property type="entry name" value="PME_inhib"/>
    <property type="match status" value="1"/>
</dbReference>
<dbReference type="PANTHER" id="PTHR35357">
    <property type="entry name" value="OS02G0537100 PROTEIN"/>
    <property type="match status" value="1"/>
</dbReference>
<feature type="domain" description="Pectinesterase inhibitor" evidence="5">
    <location>
        <begin position="27"/>
        <end position="170"/>
    </location>
</feature>
<protein>
    <recommendedName>
        <fullName evidence="5">Pectinesterase inhibitor domain-containing protein</fullName>
    </recommendedName>
</protein>
<dbReference type="CDD" id="cd14859">
    <property type="entry name" value="PMEI_like"/>
    <property type="match status" value="1"/>
</dbReference>
<organism evidence="6 7">
    <name type="scientific">Linum trigynum</name>
    <dbReference type="NCBI Taxonomy" id="586398"/>
    <lineage>
        <taxon>Eukaryota</taxon>
        <taxon>Viridiplantae</taxon>
        <taxon>Streptophyta</taxon>
        <taxon>Embryophyta</taxon>
        <taxon>Tracheophyta</taxon>
        <taxon>Spermatophyta</taxon>
        <taxon>Magnoliopsida</taxon>
        <taxon>eudicotyledons</taxon>
        <taxon>Gunneridae</taxon>
        <taxon>Pentapetalae</taxon>
        <taxon>rosids</taxon>
        <taxon>fabids</taxon>
        <taxon>Malpighiales</taxon>
        <taxon>Linaceae</taxon>
        <taxon>Linum</taxon>
    </lineage>
</organism>
<name>A0AAV2CXG4_9ROSI</name>
<dbReference type="Gene3D" id="1.20.140.40">
    <property type="entry name" value="Invertase/pectin methylesterase inhibitor family protein"/>
    <property type="match status" value="1"/>
</dbReference>
<evidence type="ECO:0000256" key="3">
    <source>
        <dbReference type="ARBA" id="ARBA00038471"/>
    </source>
</evidence>
<comment type="similarity">
    <text evidence="3">Belongs to the PMEI family.</text>
</comment>
<dbReference type="AlphaFoldDB" id="A0AAV2CXG4"/>
<dbReference type="Pfam" id="PF04043">
    <property type="entry name" value="PMEI"/>
    <property type="match status" value="1"/>
</dbReference>
<evidence type="ECO:0000256" key="4">
    <source>
        <dbReference type="SAM" id="SignalP"/>
    </source>
</evidence>
<feature type="signal peptide" evidence="4">
    <location>
        <begin position="1"/>
        <end position="23"/>
    </location>
</feature>
<dbReference type="InterPro" id="IPR035513">
    <property type="entry name" value="Invertase/methylesterase_inhib"/>
</dbReference>
<evidence type="ECO:0000313" key="7">
    <source>
        <dbReference type="Proteomes" id="UP001497516"/>
    </source>
</evidence>
<keyword evidence="7" id="KW-1185">Reference proteome</keyword>
<evidence type="ECO:0000256" key="1">
    <source>
        <dbReference type="ARBA" id="ARBA00022729"/>
    </source>
</evidence>
<dbReference type="EMBL" id="OZ034814">
    <property type="protein sequence ID" value="CAL1361068.1"/>
    <property type="molecule type" value="Genomic_DNA"/>
</dbReference>
<dbReference type="SMART" id="SM00856">
    <property type="entry name" value="PMEI"/>
    <property type="match status" value="1"/>
</dbReference>
<keyword evidence="2" id="KW-1015">Disulfide bond</keyword>
<dbReference type="PANTHER" id="PTHR35357:SF8">
    <property type="entry name" value="OS01G0111000 PROTEIN"/>
    <property type="match status" value="1"/>
</dbReference>
<evidence type="ECO:0000259" key="5">
    <source>
        <dbReference type="SMART" id="SM00856"/>
    </source>
</evidence>
<reference evidence="6 7" key="1">
    <citation type="submission" date="2024-04" db="EMBL/GenBank/DDBJ databases">
        <authorList>
            <person name="Fracassetti M."/>
        </authorList>
    </citation>
    <scope>NUCLEOTIDE SEQUENCE [LARGE SCALE GENOMIC DNA]</scope>
</reference>
<accession>A0AAV2CXG4</accession>
<dbReference type="GO" id="GO:0004857">
    <property type="term" value="F:enzyme inhibitor activity"/>
    <property type="evidence" value="ECO:0007669"/>
    <property type="project" value="InterPro"/>
</dbReference>
<feature type="chain" id="PRO_5043830660" description="Pectinesterase inhibitor domain-containing protein" evidence="4">
    <location>
        <begin position="24"/>
        <end position="179"/>
    </location>
</feature>
<proteinExistence type="inferred from homology"/>
<dbReference type="Proteomes" id="UP001497516">
    <property type="component" value="Chromosome 10"/>
</dbReference>
<keyword evidence="1 4" id="KW-0732">Signal</keyword>